<evidence type="ECO:0000256" key="1">
    <source>
        <dbReference type="ARBA" id="ARBA00022574"/>
    </source>
</evidence>
<feature type="domain" description="Bromo" evidence="7">
    <location>
        <begin position="1255"/>
        <end position="1325"/>
    </location>
</feature>
<dbReference type="InterPro" id="IPR052060">
    <property type="entry name" value="Bromo_WD_repeat"/>
</dbReference>
<sequence>MDSSDLSQQLIELYFLIQKCLSVGPLKETYSVLVKELESSRILPNRLDWEGNQHQRSLAELEKHYPHIGPDYLLKICNRIGSMLEKEFPASIKNGTSLLGVGRQSLLRNADLKNHNSPLLWYAARRNGMPLADPHVVKVPHNIANVLFGREMSGPSTRNLTVSPNRYINLQLQRRTLGHLSAVYCLLFDHTGRYIVTGADDLLIKLWSTTSGRLLSTFRGASSEITDIAINLENTLLAAGSIDRILRVWNLQSGAPVAVLGGHTGMITSVNFCPSSRWDIRYLISTSTDGSVAFWTYSHTTNGKAEFVSKPIQYQEKMRPGQAQMICSSFSPGGSFLATGSADHHVRVYFMHGDEGPHRILETQAHTDRVDSIQWSNRSLRFVSGSKDGTAHIWNFECQQWRSCQLVMKTTESEEDKKLKVTMVAWDCSDTWVITAVSDYSLKIWRTDTGKLERSLTGHTDEIYVLESHPHDQHVVLSAGHDGQLFIWDIFRGQPIAHFMNNIEGQGYGAVFDAKWSPDGTTIAATDSHGHILMFGLGSGNTLLKTLPLELFFHTDYRPLVRDNNNTVLDEQTQIAPHLMPPPFLVDVDGNPYPPMLQRLVPGREHCQTEQLIPNIVVGSEGTQEVIEGLPEDMERLPGLHHREQEQEQEEDHHNHNDVMQNTIPLSSRTAGIRRMGSIGLSQNGNFKWSKRLLVQPLKASEIERARELIESMSSWELSQYRKEMRRRPVMINTATTSAPVNSVHKGRHRKGRATYQTESVVTDGTEGEPESDDDSNSSARSDDSAHQEDLSLSDSSSESSESSGYSDWVADHGVNLEPPKRSRRRQATKNKTAVVNSVSNNQRDDQKSATEKLAHNLPKVPKGTELPEAYKPPEWLSETMPCKAPYFPQMGDEIVYFKQGHQMYVDAVRAKTVYDVNPKELPWSKMDLKDHEFVKVVGIKYEIRPPRLCCLKLALLDTEGRLTGNIFTIKYHDMADVLDFLVLKQVFDLAVSRTWNTGDRFRCMIDACWWMGKIISKSALSPEFPDSYFMSYEIQWDSGEYERMSPWDLEPIREDRLPENVGEAVPILTEEIQSILYHPQPEEWPHGDRASACKKIGEALEQVMGLSIAEPFLVPVDLSRYPSYALIVEYPVDLSTIKARLENNFYRRITAAQFDVRYLATNAEKFNELHSVIVKHARIITELCLRIIKGCSESFDVGVLYHQLMDTYQSSESETDMVQPGPSSSRTLASLITRRLRHPEDWKHEARALLDALWRCEDSAPFRTPVDHLKHPDYFQVIDTPMDLGTVKEDLLGGNYETPNDFCKDMRLIFQNSKNYNTNKRSRIYAMTIRLSAMFEEHMGRILYNWKMARRRSAVSSKRNLKRSRRKKLQKESFKESGSESEVEEEESPKTTNRKTNTAQTNGHISDYQLSENSEDDEEEEDDEDAKPSSSASQSSSSSEHSAYEPTTPKTRRSEYANKRKVANNSYRKNGSRRKPTSSENSNSDDSESTKRLRVVRKTNSKLRSRGEVRRASSESDEIRTSSRRRNVKRPRYIEDSDSEPLGVSTRTRRGGNDTDNSSDTGIVTSVSSRGRVRRLTARAKALLRR</sequence>
<feature type="compositionally biased region" description="Low complexity" evidence="6">
    <location>
        <begin position="1430"/>
        <end position="1442"/>
    </location>
</feature>
<dbReference type="EMBL" id="VTPC01008407">
    <property type="protein sequence ID" value="KAF2892861.1"/>
    <property type="molecule type" value="Genomic_DNA"/>
</dbReference>
<feature type="compositionally biased region" description="Basic and acidic residues" evidence="6">
    <location>
        <begin position="1506"/>
        <end position="1522"/>
    </location>
</feature>
<dbReference type="SUPFAM" id="SSF50978">
    <property type="entry name" value="WD40 repeat-like"/>
    <property type="match status" value="1"/>
</dbReference>
<feature type="compositionally biased region" description="Acidic residues" evidence="6">
    <location>
        <begin position="766"/>
        <end position="776"/>
    </location>
</feature>
<feature type="compositionally biased region" description="Basic residues" evidence="6">
    <location>
        <begin position="1355"/>
        <end position="1370"/>
    </location>
</feature>
<dbReference type="InterPro" id="IPR019775">
    <property type="entry name" value="WD40_repeat_CS"/>
</dbReference>
<dbReference type="PROSITE" id="PS50294">
    <property type="entry name" value="WD_REPEATS_REGION"/>
    <property type="match status" value="5"/>
</dbReference>
<feature type="region of interest" description="Disordered" evidence="6">
    <location>
        <begin position="732"/>
        <end position="867"/>
    </location>
</feature>
<dbReference type="FunFam" id="2.130.10.10:FF:000674">
    <property type="entry name" value="WD-repeat protein, putative"/>
    <property type="match status" value="1"/>
</dbReference>
<dbReference type="Pfam" id="PF00439">
    <property type="entry name" value="Bromodomain"/>
    <property type="match status" value="2"/>
</dbReference>
<dbReference type="CDD" id="cd05529">
    <property type="entry name" value="Bromo_WDR9_I_like"/>
    <property type="match status" value="1"/>
</dbReference>
<evidence type="ECO:0000256" key="2">
    <source>
        <dbReference type="ARBA" id="ARBA00022737"/>
    </source>
</evidence>
<dbReference type="SMART" id="SM00320">
    <property type="entry name" value="WD40"/>
    <property type="match status" value="8"/>
</dbReference>
<dbReference type="OrthoDB" id="10265743at2759"/>
<dbReference type="InterPro" id="IPR057452">
    <property type="entry name" value="BRWD/PHIP_N"/>
</dbReference>
<feature type="compositionally biased region" description="Polar residues" evidence="6">
    <location>
        <begin position="830"/>
        <end position="842"/>
    </location>
</feature>
<feature type="compositionally biased region" description="Low complexity" evidence="6">
    <location>
        <begin position="791"/>
        <end position="804"/>
    </location>
</feature>
<dbReference type="PROSITE" id="PS50014">
    <property type="entry name" value="BROMODOMAIN_2"/>
    <property type="match status" value="2"/>
</dbReference>
<dbReference type="PROSITE" id="PS00633">
    <property type="entry name" value="BROMODOMAIN_1"/>
    <property type="match status" value="1"/>
</dbReference>
<feature type="repeat" description="WD" evidence="5">
    <location>
        <begin position="260"/>
        <end position="295"/>
    </location>
</feature>
<dbReference type="FunFam" id="2.130.10.10:FF:000997">
    <property type="entry name" value="AGAP002030-PA-like protein"/>
    <property type="match status" value="1"/>
</dbReference>
<feature type="region of interest" description="Disordered" evidence="6">
    <location>
        <begin position="1355"/>
        <end position="1573"/>
    </location>
</feature>
<feature type="repeat" description="WD" evidence="5">
    <location>
        <begin position="363"/>
        <end position="397"/>
    </location>
</feature>
<feature type="domain" description="Bromo" evidence="7">
    <location>
        <begin position="1105"/>
        <end position="1175"/>
    </location>
</feature>
<organism evidence="8 9">
    <name type="scientific">Ignelater luminosus</name>
    <name type="common">Cucubano</name>
    <name type="synonym">Pyrophorus luminosus</name>
    <dbReference type="NCBI Taxonomy" id="2038154"/>
    <lineage>
        <taxon>Eukaryota</taxon>
        <taxon>Metazoa</taxon>
        <taxon>Ecdysozoa</taxon>
        <taxon>Arthropoda</taxon>
        <taxon>Hexapoda</taxon>
        <taxon>Insecta</taxon>
        <taxon>Pterygota</taxon>
        <taxon>Neoptera</taxon>
        <taxon>Endopterygota</taxon>
        <taxon>Coleoptera</taxon>
        <taxon>Polyphaga</taxon>
        <taxon>Elateriformia</taxon>
        <taxon>Elateroidea</taxon>
        <taxon>Elateridae</taxon>
        <taxon>Agrypninae</taxon>
        <taxon>Pyrophorini</taxon>
        <taxon>Ignelater</taxon>
    </lineage>
</organism>
<gene>
    <name evidence="8" type="ORF">ILUMI_13312</name>
</gene>
<dbReference type="SUPFAM" id="SSF47370">
    <property type="entry name" value="Bromodomain"/>
    <property type="match status" value="2"/>
</dbReference>
<dbReference type="InterPro" id="IPR018359">
    <property type="entry name" value="Bromodomain_CS"/>
</dbReference>
<dbReference type="GO" id="GO:0005634">
    <property type="term" value="C:nucleus"/>
    <property type="evidence" value="ECO:0007669"/>
    <property type="project" value="TreeGrafter"/>
</dbReference>
<keyword evidence="9" id="KW-1185">Reference proteome</keyword>
<evidence type="ECO:0000313" key="9">
    <source>
        <dbReference type="Proteomes" id="UP000801492"/>
    </source>
</evidence>
<evidence type="ECO:0000256" key="5">
    <source>
        <dbReference type="PROSITE-ProRule" id="PRU00221"/>
    </source>
</evidence>
<reference evidence="8" key="1">
    <citation type="submission" date="2019-08" db="EMBL/GenBank/DDBJ databases">
        <title>The genome of the North American firefly Photinus pyralis.</title>
        <authorList>
            <consortium name="Photinus pyralis genome working group"/>
            <person name="Fallon T.R."/>
            <person name="Sander Lower S.E."/>
            <person name="Weng J.-K."/>
        </authorList>
    </citation>
    <scope>NUCLEOTIDE SEQUENCE</scope>
    <source>
        <strain evidence="8">TRF0915ILg1</strain>
        <tissue evidence="8">Whole body</tissue>
    </source>
</reference>
<evidence type="ECO:0000256" key="6">
    <source>
        <dbReference type="SAM" id="MobiDB-lite"/>
    </source>
</evidence>
<dbReference type="InterPro" id="IPR057451">
    <property type="entry name" value="BRWD/PHIP_AD"/>
</dbReference>
<dbReference type="FunFam" id="1.20.920.10:FF:000066">
    <property type="entry name" value="Transcription initiation factor TFIID subunit 1"/>
    <property type="match status" value="1"/>
</dbReference>
<proteinExistence type="predicted"/>
<dbReference type="Gene3D" id="2.130.10.10">
    <property type="entry name" value="YVTN repeat-like/Quinoprotein amine dehydrogenase"/>
    <property type="match status" value="3"/>
</dbReference>
<keyword evidence="2" id="KW-0677">Repeat</keyword>
<feature type="repeat" description="WD" evidence="5">
    <location>
        <begin position="176"/>
        <end position="217"/>
    </location>
</feature>
<dbReference type="FunFam" id="1.20.920.10:FF:000044">
    <property type="entry name" value="Bromodomain and WD repeat domain-containing 1"/>
    <property type="match status" value="1"/>
</dbReference>
<dbReference type="PRINTS" id="PR00503">
    <property type="entry name" value="BROMODOMAIN"/>
</dbReference>
<feature type="compositionally biased region" description="Basic and acidic residues" evidence="6">
    <location>
        <begin position="843"/>
        <end position="855"/>
    </location>
</feature>
<dbReference type="CDD" id="cd00200">
    <property type="entry name" value="WD40"/>
    <property type="match status" value="1"/>
</dbReference>
<protein>
    <recommendedName>
        <fullName evidence="7">Bromo domain-containing protein</fullName>
    </recommendedName>
</protein>
<dbReference type="PANTHER" id="PTHR16266">
    <property type="entry name" value="WD REPEAT DOMAIN 9"/>
    <property type="match status" value="1"/>
</dbReference>
<dbReference type="Pfam" id="PF00400">
    <property type="entry name" value="WD40"/>
    <property type="match status" value="6"/>
</dbReference>
<dbReference type="GO" id="GO:0007010">
    <property type="term" value="P:cytoskeleton organization"/>
    <property type="evidence" value="ECO:0007669"/>
    <property type="project" value="TreeGrafter"/>
</dbReference>
<dbReference type="InterPro" id="IPR001487">
    <property type="entry name" value="Bromodomain"/>
</dbReference>
<feature type="compositionally biased region" description="Basic residues" evidence="6">
    <location>
        <begin position="1523"/>
        <end position="1532"/>
    </location>
</feature>
<feature type="repeat" description="WD" evidence="5">
    <location>
        <begin position="218"/>
        <end position="259"/>
    </location>
</feature>
<feature type="compositionally biased region" description="Basic residues" evidence="6">
    <location>
        <begin position="1493"/>
        <end position="1505"/>
    </location>
</feature>
<dbReference type="InterPro" id="IPR001680">
    <property type="entry name" value="WD40_rpt"/>
</dbReference>
<dbReference type="Gene3D" id="1.20.920.10">
    <property type="entry name" value="Bromodomain-like"/>
    <property type="match status" value="2"/>
</dbReference>
<dbReference type="InterPro" id="IPR015943">
    <property type="entry name" value="WD40/YVTN_repeat-like_dom_sf"/>
</dbReference>
<dbReference type="PROSITE" id="PS50082">
    <property type="entry name" value="WD_REPEATS_2"/>
    <property type="match status" value="5"/>
</dbReference>
<feature type="compositionally biased region" description="Acidic residues" evidence="6">
    <location>
        <begin position="1414"/>
        <end position="1426"/>
    </location>
</feature>
<name>A0A8K0GBJ4_IGNLU</name>
<feature type="compositionally biased region" description="Polar residues" evidence="6">
    <location>
        <begin position="1391"/>
        <end position="1413"/>
    </location>
</feature>
<dbReference type="GO" id="GO:0008360">
    <property type="term" value="P:regulation of cell shape"/>
    <property type="evidence" value="ECO:0007669"/>
    <property type="project" value="TreeGrafter"/>
</dbReference>
<evidence type="ECO:0000256" key="3">
    <source>
        <dbReference type="ARBA" id="ARBA00023117"/>
    </source>
</evidence>
<evidence type="ECO:0000256" key="4">
    <source>
        <dbReference type="PROSITE-ProRule" id="PRU00035"/>
    </source>
</evidence>
<keyword evidence="3 4" id="KW-0103">Bromodomain</keyword>
<evidence type="ECO:0000259" key="7">
    <source>
        <dbReference type="PROSITE" id="PS50014"/>
    </source>
</evidence>
<comment type="caution">
    <text evidence="8">The sequence shown here is derived from an EMBL/GenBank/DDBJ whole genome shotgun (WGS) entry which is preliminary data.</text>
</comment>
<dbReference type="GO" id="GO:0006357">
    <property type="term" value="P:regulation of transcription by RNA polymerase II"/>
    <property type="evidence" value="ECO:0007669"/>
    <property type="project" value="TreeGrafter"/>
</dbReference>
<dbReference type="Proteomes" id="UP000801492">
    <property type="component" value="Unassembled WGS sequence"/>
</dbReference>
<dbReference type="Pfam" id="PF25437">
    <property type="entry name" value="BRWD1_N"/>
    <property type="match status" value="1"/>
</dbReference>
<dbReference type="InterPro" id="IPR036427">
    <property type="entry name" value="Bromodomain-like_sf"/>
</dbReference>
<dbReference type="PANTHER" id="PTHR16266:SF17">
    <property type="entry name" value="BRWD3"/>
    <property type="match status" value="1"/>
</dbReference>
<feature type="repeat" description="WD" evidence="5">
    <location>
        <begin position="456"/>
        <end position="498"/>
    </location>
</feature>
<keyword evidence="1 5" id="KW-0853">WD repeat</keyword>
<accession>A0A8K0GBJ4</accession>
<dbReference type="PROSITE" id="PS00678">
    <property type="entry name" value="WD_REPEATS_1"/>
    <property type="match status" value="2"/>
</dbReference>
<feature type="compositionally biased region" description="Polar residues" evidence="6">
    <location>
        <begin position="1555"/>
        <end position="1564"/>
    </location>
</feature>
<dbReference type="InterPro" id="IPR036322">
    <property type="entry name" value="WD40_repeat_dom_sf"/>
</dbReference>
<feature type="compositionally biased region" description="Basic and acidic residues" evidence="6">
    <location>
        <begin position="781"/>
        <end position="790"/>
    </location>
</feature>
<dbReference type="SMART" id="SM00297">
    <property type="entry name" value="BROMO"/>
    <property type="match status" value="2"/>
</dbReference>
<evidence type="ECO:0000313" key="8">
    <source>
        <dbReference type="EMBL" id="KAF2892861.1"/>
    </source>
</evidence>
<dbReference type="Pfam" id="PF25313">
    <property type="entry name" value="BRWD_AD"/>
    <property type="match status" value="1"/>
</dbReference>